<dbReference type="EMBL" id="QRDH01000001">
    <property type="protein sequence ID" value="RDU42806.1"/>
    <property type="molecule type" value="Genomic_DNA"/>
</dbReference>
<dbReference type="AlphaFoldDB" id="A0A3D8H934"/>
<sequence>MRLLESPLKTLKKFFGRKQLAIRSLAALFVLLTCDVFAAETQNATKLKAIADKLNAVPVYFLERPTGERYTVDAGKDGVTVVPVFFYAGSAGSLRDDLLTKEPPVETMVIQKGLGEIYSNMQNSKHSKVKHALIADPAQVDAARRIMKDDSFNETPVFAVRMKDGGGFLTMKNADETHSLPFFIESQRAFAALNLMVNQNEDFKGQLAIAAIPLKTAVNDMLDGRLETRTVLFIPPQ</sequence>
<evidence type="ECO:0000313" key="3">
    <source>
        <dbReference type="Proteomes" id="UP000256431"/>
    </source>
</evidence>
<protein>
    <submittedName>
        <fullName evidence="2">Uncharacterized protein</fullName>
    </submittedName>
</protein>
<accession>A0A3D8H934</accession>
<gene>
    <name evidence="2" type="ORF">DXI23_03845</name>
</gene>
<dbReference type="Pfam" id="PF04278">
    <property type="entry name" value="Tic22"/>
    <property type="match status" value="1"/>
</dbReference>
<dbReference type="RefSeq" id="WP_104271166.1">
    <property type="nucleotide sequence ID" value="NZ_PSSW01000008.1"/>
</dbReference>
<reference evidence="2 3" key="1">
    <citation type="submission" date="2018-08" db="EMBL/GenBank/DDBJ databases">
        <title>Genome sequence of Marinobacter flavimaris KCTC 12185.</title>
        <authorList>
            <person name="Chun J."/>
            <person name="Kim B.-Y."/>
            <person name="Choi S.-B."/>
            <person name="Kwak M.-J."/>
        </authorList>
    </citation>
    <scope>NUCLEOTIDE SEQUENCE [LARGE SCALE GENOMIC DNA]</scope>
    <source>
        <strain evidence="2 3">KCTC 12185</strain>
    </source>
</reference>
<evidence type="ECO:0000256" key="1">
    <source>
        <dbReference type="SAM" id="SignalP"/>
    </source>
</evidence>
<dbReference type="InterPro" id="IPR007378">
    <property type="entry name" value="Tic22-like"/>
</dbReference>
<evidence type="ECO:0000313" key="2">
    <source>
        <dbReference type="EMBL" id="RDU42806.1"/>
    </source>
</evidence>
<name>A0A3D8H934_9GAMM</name>
<feature type="signal peptide" evidence="1">
    <location>
        <begin position="1"/>
        <end position="38"/>
    </location>
</feature>
<feature type="chain" id="PRO_5017680992" evidence="1">
    <location>
        <begin position="39"/>
        <end position="237"/>
    </location>
</feature>
<keyword evidence="1" id="KW-0732">Signal</keyword>
<dbReference type="Gene3D" id="3.40.1350.100">
    <property type="match status" value="2"/>
</dbReference>
<comment type="caution">
    <text evidence="2">The sequence shown here is derived from an EMBL/GenBank/DDBJ whole genome shotgun (WGS) entry which is preliminary data.</text>
</comment>
<proteinExistence type="predicted"/>
<dbReference type="GO" id="GO:0015031">
    <property type="term" value="P:protein transport"/>
    <property type="evidence" value="ECO:0007669"/>
    <property type="project" value="InterPro"/>
</dbReference>
<dbReference type="Proteomes" id="UP000256431">
    <property type="component" value="Unassembled WGS sequence"/>
</dbReference>
<organism evidence="2 3">
    <name type="scientific">Marinobacter flavimaris</name>
    <dbReference type="NCBI Taxonomy" id="262076"/>
    <lineage>
        <taxon>Bacteria</taxon>
        <taxon>Pseudomonadati</taxon>
        <taxon>Pseudomonadota</taxon>
        <taxon>Gammaproteobacteria</taxon>
        <taxon>Pseudomonadales</taxon>
        <taxon>Marinobacteraceae</taxon>
        <taxon>Marinobacter</taxon>
    </lineage>
</organism>
<keyword evidence="3" id="KW-1185">Reference proteome</keyword>